<evidence type="ECO:0000259" key="1">
    <source>
        <dbReference type="PROSITE" id="PS50995"/>
    </source>
</evidence>
<dbReference type="GO" id="GO:0003700">
    <property type="term" value="F:DNA-binding transcription factor activity"/>
    <property type="evidence" value="ECO:0007669"/>
    <property type="project" value="InterPro"/>
</dbReference>
<dbReference type="PANTHER" id="PTHR33164">
    <property type="entry name" value="TRANSCRIPTIONAL REGULATOR, MARR FAMILY"/>
    <property type="match status" value="1"/>
</dbReference>
<dbReference type="Pfam" id="PF12802">
    <property type="entry name" value="MarR_2"/>
    <property type="match status" value="1"/>
</dbReference>
<dbReference type="RefSeq" id="WP_167476127.1">
    <property type="nucleotide sequence ID" value="NZ_CP046172.1"/>
</dbReference>
<protein>
    <submittedName>
        <fullName evidence="2">MarR family transcriptional regulator</fullName>
    </submittedName>
</protein>
<dbReference type="AlphaFoldDB" id="A0A6G9YKC8"/>
<accession>A0A6G9YKC8</accession>
<dbReference type="InterPro" id="IPR036390">
    <property type="entry name" value="WH_DNA-bd_sf"/>
</dbReference>
<dbReference type="SUPFAM" id="SSF46785">
    <property type="entry name" value="Winged helix' DNA-binding domain"/>
    <property type="match status" value="1"/>
</dbReference>
<dbReference type="PROSITE" id="PS50995">
    <property type="entry name" value="HTH_MARR_2"/>
    <property type="match status" value="1"/>
</dbReference>
<dbReference type="GO" id="GO:0006950">
    <property type="term" value="P:response to stress"/>
    <property type="evidence" value="ECO:0007669"/>
    <property type="project" value="TreeGrafter"/>
</dbReference>
<feature type="domain" description="HTH marR-type" evidence="1">
    <location>
        <begin position="6"/>
        <end position="138"/>
    </location>
</feature>
<dbReference type="EMBL" id="CP046172">
    <property type="protein sequence ID" value="QIS13610.1"/>
    <property type="molecule type" value="Genomic_DNA"/>
</dbReference>
<dbReference type="InterPro" id="IPR036388">
    <property type="entry name" value="WH-like_DNA-bd_sf"/>
</dbReference>
<dbReference type="InterPro" id="IPR000835">
    <property type="entry name" value="HTH_MarR-typ"/>
</dbReference>
<dbReference type="InterPro" id="IPR039422">
    <property type="entry name" value="MarR/SlyA-like"/>
</dbReference>
<sequence>MDTAPIPGVVRLINRAARALARDGDAALKPFGMRYAQVPVLALLRAGAEPTQKELVEATGIEQSSMAQLLTRMERDGLIRRVPNPRDARSQTIALAAETAERVTTARRQLDDLNERAVAGFTPEEIRLLEQLLIRLNDNLDKQNAGSGNSTR</sequence>
<evidence type="ECO:0000313" key="3">
    <source>
        <dbReference type="Proteomes" id="UP000503540"/>
    </source>
</evidence>
<dbReference type="KEGG" id="nah:F5544_28805"/>
<dbReference type="PANTHER" id="PTHR33164:SF13">
    <property type="entry name" value="4-HYDROXYPHENYLACETATE CATABOLISM PROTEIN"/>
    <property type="match status" value="1"/>
</dbReference>
<dbReference type="Proteomes" id="UP000503540">
    <property type="component" value="Chromosome"/>
</dbReference>
<keyword evidence="3" id="KW-1185">Reference proteome</keyword>
<dbReference type="SMART" id="SM00347">
    <property type="entry name" value="HTH_MARR"/>
    <property type="match status" value="1"/>
</dbReference>
<name>A0A6G9YKC8_9NOCA</name>
<dbReference type="PRINTS" id="PR00598">
    <property type="entry name" value="HTHMARR"/>
</dbReference>
<proteinExistence type="predicted"/>
<reference evidence="2 3" key="1">
    <citation type="journal article" date="2019" name="ACS Chem. Biol.">
        <title>Identification and Mobilization of a Cryptic Antibiotic Biosynthesis Gene Locus from a Human-Pathogenic Nocardia Isolate.</title>
        <authorList>
            <person name="Herisse M."/>
            <person name="Ishida K."/>
            <person name="Porter J.L."/>
            <person name="Howden B."/>
            <person name="Hertweck C."/>
            <person name="Stinear T.P."/>
            <person name="Pidot S.J."/>
        </authorList>
    </citation>
    <scope>NUCLEOTIDE SEQUENCE [LARGE SCALE GENOMIC DNA]</scope>
    <source>
        <strain evidence="2 3">AUSMDU00012717</strain>
    </source>
</reference>
<gene>
    <name evidence="2" type="ORF">F5544_28805</name>
</gene>
<organism evidence="2 3">
    <name type="scientific">Nocardia arthritidis</name>
    <dbReference type="NCBI Taxonomy" id="228602"/>
    <lineage>
        <taxon>Bacteria</taxon>
        <taxon>Bacillati</taxon>
        <taxon>Actinomycetota</taxon>
        <taxon>Actinomycetes</taxon>
        <taxon>Mycobacteriales</taxon>
        <taxon>Nocardiaceae</taxon>
        <taxon>Nocardia</taxon>
    </lineage>
</organism>
<dbReference type="Gene3D" id="1.10.10.10">
    <property type="entry name" value="Winged helix-like DNA-binding domain superfamily/Winged helix DNA-binding domain"/>
    <property type="match status" value="1"/>
</dbReference>
<evidence type="ECO:0000313" key="2">
    <source>
        <dbReference type="EMBL" id="QIS13610.1"/>
    </source>
</evidence>